<evidence type="ECO:0000313" key="9">
    <source>
        <dbReference type="Proteomes" id="UP001642409"/>
    </source>
</evidence>
<evidence type="ECO:0000313" key="8">
    <source>
        <dbReference type="EMBL" id="CAL6041901.1"/>
    </source>
</evidence>
<feature type="domain" description="Inosine/uridine-preferring nucleoside hydrolase" evidence="4">
    <location>
        <begin position="5"/>
        <end position="319"/>
    </location>
</feature>
<dbReference type="PANTHER" id="PTHR12304">
    <property type="entry name" value="INOSINE-URIDINE PREFERRING NUCLEOSIDE HYDROLASE"/>
    <property type="match status" value="1"/>
</dbReference>
<sequence>MKYTWIDTDAGIDDALAILVTLKNTQVLGISLSFGNCPQHMVLRNVTRILSAFLEQHPEYPVPMLCLSAAHSHSKLVKKDCDKADYDCWHGHDGMGDVPDFEASHGKVVREFQLTDFASSVQKAIDFANSKNQVLTVLSIGPLTAVKMLLEKNISNYNLITMSCAFPALFPASNSPGNMSSFNQPNSEHNIACDVESAAYVFDHAKQITVIDWNFTLTYYLSQPELQILNSHNTYLSEFHAQISQHLTTKLLESGNEQYLCCDACAAHFHFIQNNKPFESQKGTVKIITEDGENFGQSVFTQGEGNAEIIISYERDEFVKTLVNCVI</sequence>
<dbReference type="Pfam" id="PF01156">
    <property type="entry name" value="IU_nuc_hydro"/>
    <property type="match status" value="1"/>
</dbReference>
<proteinExistence type="inferred from homology"/>
<keyword evidence="3" id="KW-0326">Glycosidase</keyword>
<dbReference type="InterPro" id="IPR023186">
    <property type="entry name" value="IUNH"/>
</dbReference>
<dbReference type="Proteomes" id="UP001642409">
    <property type="component" value="Unassembled WGS sequence"/>
</dbReference>
<dbReference type="PANTHER" id="PTHR12304:SF58">
    <property type="entry name" value="INOSINE_URIDINE-PREFERRING NUCLEOSIDE HYDROLASE DOMAIN-CONTAINING PROTEIN"/>
    <property type="match status" value="1"/>
</dbReference>
<dbReference type="SUPFAM" id="SSF53590">
    <property type="entry name" value="Nucleoside hydrolase"/>
    <property type="match status" value="1"/>
</dbReference>
<dbReference type="AlphaFoldDB" id="A0AA86TZG2"/>
<keyword evidence="9" id="KW-1185">Reference proteome</keyword>
<reference evidence="7 9" key="2">
    <citation type="submission" date="2024-07" db="EMBL/GenBank/DDBJ databases">
        <authorList>
            <person name="Akdeniz Z."/>
        </authorList>
    </citation>
    <scope>NUCLEOTIDE SEQUENCE [LARGE SCALE GENOMIC DNA]</scope>
</reference>
<protein>
    <submittedName>
        <fullName evidence="5">Inosine-uridine nucleoside N-ribohydrolase</fullName>
    </submittedName>
    <submittedName>
        <fullName evidence="7">Inosine-uridine_nucleoside N-ribohydrolase</fullName>
    </submittedName>
</protein>
<evidence type="ECO:0000313" key="5">
    <source>
        <dbReference type="EMBL" id="CAI9935860.1"/>
    </source>
</evidence>
<dbReference type="EMBL" id="CAXDID020000132">
    <property type="protein sequence ID" value="CAL6035736.1"/>
    <property type="molecule type" value="Genomic_DNA"/>
</dbReference>
<evidence type="ECO:0000259" key="4">
    <source>
        <dbReference type="Pfam" id="PF01156"/>
    </source>
</evidence>
<dbReference type="EMBL" id="CAXDID020000152">
    <property type="protein sequence ID" value="CAL6041901.1"/>
    <property type="molecule type" value="Genomic_DNA"/>
</dbReference>
<keyword evidence="2" id="KW-0378">Hydrolase</keyword>
<evidence type="ECO:0000256" key="3">
    <source>
        <dbReference type="ARBA" id="ARBA00023295"/>
    </source>
</evidence>
<gene>
    <name evidence="5" type="ORF">HINF_LOCUS23505</name>
    <name evidence="7" type="ORF">HINF_LOCUS36071</name>
    <name evidence="8" type="ORF">HINF_LOCUS39333</name>
    <name evidence="6" type="ORF">HINF_LOCUS55951</name>
</gene>
<dbReference type="GO" id="GO:0005829">
    <property type="term" value="C:cytosol"/>
    <property type="evidence" value="ECO:0007669"/>
    <property type="project" value="TreeGrafter"/>
</dbReference>
<comment type="similarity">
    <text evidence="1">Belongs to the IUNH family.</text>
</comment>
<organism evidence="5">
    <name type="scientific">Hexamita inflata</name>
    <dbReference type="NCBI Taxonomy" id="28002"/>
    <lineage>
        <taxon>Eukaryota</taxon>
        <taxon>Metamonada</taxon>
        <taxon>Diplomonadida</taxon>
        <taxon>Hexamitidae</taxon>
        <taxon>Hexamitinae</taxon>
        <taxon>Hexamita</taxon>
    </lineage>
</organism>
<dbReference type="GO" id="GO:0008477">
    <property type="term" value="F:purine nucleosidase activity"/>
    <property type="evidence" value="ECO:0007669"/>
    <property type="project" value="TreeGrafter"/>
</dbReference>
<evidence type="ECO:0000256" key="2">
    <source>
        <dbReference type="ARBA" id="ARBA00022801"/>
    </source>
</evidence>
<dbReference type="EMBL" id="CATOUU010001035">
    <property type="protein sequence ID" value="CAI9968306.1"/>
    <property type="molecule type" value="Genomic_DNA"/>
</dbReference>
<dbReference type="InterPro" id="IPR001910">
    <property type="entry name" value="Inosine/uridine_hydrolase_dom"/>
</dbReference>
<dbReference type="InterPro" id="IPR036452">
    <property type="entry name" value="Ribo_hydro-like"/>
</dbReference>
<evidence type="ECO:0000256" key="1">
    <source>
        <dbReference type="ARBA" id="ARBA00009176"/>
    </source>
</evidence>
<evidence type="ECO:0000313" key="7">
    <source>
        <dbReference type="EMBL" id="CAL6035736.1"/>
    </source>
</evidence>
<dbReference type="Gene3D" id="3.90.245.10">
    <property type="entry name" value="Ribonucleoside hydrolase-like"/>
    <property type="match status" value="1"/>
</dbReference>
<name>A0AA86TZG2_9EUKA</name>
<evidence type="ECO:0000313" key="6">
    <source>
        <dbReference type="EMBL" id="CAI9968306.1"/>
    </source>
</evidence>
<dbReference type="EMBL" id="CATOUU010000627">
    <property type="protein sequence ID" value="CAI9935860.1"/>
    <property type="molecule type" value="Genomic_DNA"/>
</dbReference>
<reference evidence="5" key="1">
    <citation type="submission" date="2023-06" db="EMBL/GenBank/DDBJ databases">
        <authorList>
            <person name="Kurt Z."/>
        </authorList>
    </citation>
    <scope>NUCLEOTIDE SEQUENCE</scope>
</reference>
<dbReference type="GO" id="GO:0006152">
    <property type="term" value="P:purine nucleoside catabolic process"/>
    <property type="evidence" value="ECO:0007669"/>
    <property type="project" value="TreeGrafter"/>
</dbReference>
<comment type="caution">
    <text evidence="5">The sequence shown here is derived from an EMBL/GenBank/DDBJ whole genome shotgun (WGS) entry which is preliminary data.</text>
</comment>
<accession>A0AA86TZG2</accession>